<dbReference type="InParanoid" id="D6U522"/>
<reference evidence="2 3" key="1">
    <citation type="journal article" date="2011" name="Stand. Genomic Sci.">
        <title>Non-contiguous finished genome sequence and contextual data of the filamentous soil bacterium Ktedonobacter racemifer type strain (SOSP1-21).</title>
        <authorList>
            <person name="Chang Y.J."/>
            <person name="Land M."/>
            <person name="Hauser L."/>
            <person name="Chertkov O."/>
            <person name="Del Rio T.G."/>
            <person name="Nolan M."/>
            <person name="Copeland A."/>
            <person name="Tice H."/>
            <person name="Cheng J.F."/>
            <person name="Lucas S."/>
            <person name="Han C."/>
            <person name="Goodwin L."/>
            <person name="Pitluck S."/>
            <person name="Ivanova N."/>
            <person name="Ovchinikova G."/>
            <person name="Pati A."/>
            <person name="Chen A."/>
            <person name="Palaniappan K."/>
            <person name="Mavromatis K."/>
            <person name="Liolios K."/>
            <person name="Brettin T."/>
            <person name="Fiebig A."/>
            <person name="Rohde M."/>
            <person name="Abt B."/>
            <person name="Goker M."/>
            <person name="Detter J.C."/>
            <person name="Woyke T."/>
            <person name="Bristow J."/>
            <person name="Eisen J.A."/>
            <person name="Markowitz V."/>
            <person name="Hugenholtz P."/>
            <person name="Kyrpides N.C."/>
            <person name="Klenk H.P."/>
            <person name="Lapidus A."/>
        </authorList>
    </citation>
    <scope>NUCLEOTIDE SEQUENCE [LARGE SCALE GENOMIC DNA]</scope>
    <source>
        <strain evidence="3">DSM 44963</strain>
    </source>
</reference>
<keyword evidence="3" id="KW-1185">Reference proteome</keyword>
<accession>D6U522</accession>
<comment type="caution">
    <text evidence="2">The sequence shown here is derived from an EMBL/GenBank/DDBJ whole genome shotgun (WGS) entry which is preliminary data.</text>
</comment>
<feature type="transmembrane region" description="Helical" evidence="1">
    <location>
        <begin position="21"/>
        <end position="43"/>
    </location>
</feature>
<evidence type="ECO:0000256" key="1">
    <source>
        <dbReference type="SAM" id="Phobius"/>
    </source>
</evidence>
<feature type="transmembrane region" description="Helical" evidence="1">
    <location>
        <begin position="132"/>
        <end position="152"/>
    </location>
</feature>
<evidence type="ECO:0000313" key="2">
    <source>
        <dbReference type="EMBL" id="EFH81602.1"/>
    </source>
</evidence>
<feature type="transmembrane region" description="Helical" evidence="1">
    <location>
        <begin position="201"/>
        <end position="222"/>
    </location>
</feature>
<feature type="transmembrane region" description="Helical" evidence="1">
    <location>
        <begin position="63"/>
        <end position="85"/>
    </location>
</feature>
<sequence length="228" mass="24828">MNGVNSLSTATGSKQSLALRLSNWAGVIAPILFIFVFSLDGFVKPDYSVMSQPISYLEIGWNGWIQSINFIVLGLLLMLFALGFFQGMNLLIKRTPLLASTALLLLVGLTFINDGVFVPAAPGESQNVAHSVLHSIGFEVIFFALPLAYLIIGWQLRKTAGRRVYGWYSIIASVITIIPALFVLISSFSAPSTQASPSAGLINRIFVVEALVWYVVMGIRLLTTRSAK</sequence>
<feature type="transmembrane region" description="Helical" evidence="1">
    <location>
        <begin position="97"/>
        <end position="120"/>
    </location>
</feature>
<dbReference type="EMBL" id="ADVG01000004">
    <property type="protein sequence ID" value="EFH81602.1"/>
    <property type="molecule type" value="Genomic_DNA"/>
</dbReference>
<dbReference type="InterPro" id="IPR009339">
    <property type="entry name" value="DUF998"/>
</dbReference>
<gene>
    <name evidence="2" type="ORF">Krac_2335</name>
</gene>
<evidence type="ECO:0000313" key="3">
    <source>
        <dbReference type="Proteomes" id="UP000004508"/>
    </source>
</evidence>
<keyword evidence="1" id="KW-0472">Membrane</keyword>
<keyword evidence="1" id="KW-0812">Transmembrane</keyword>
<name>D6U522_KTERA</name>
<proteinExistence type="predicted"/>
<dbReference type="OrthoDB" id="161724at2"/>
<feature type="transmembrane region" description="Helical" evidence="1">
    <location>
        <begin position="164"/>
        <end position="189"/>
    </location>
</feature>
<dbReference type="eggNOG" id="COG3371">
    <property type="taxonomic scope" value="Bacteria"/>
</dbReference>
<dbReference type="Pfam" id="PF06197">
    <property type="entry name" value="DUF998"/>
    <property type="match status" value="1"/>
</dbReference>
<protein>
    <recommendedName>
        <fullName evidence="4">DUF998 domain-containing protein</fullName>
    </recommendedName>
</protein>
<dbReference type="RefSeq" id="WP_007919083.1">
    <property type="nucleotide sequence ID" value="NZ_ADVG01000004.1"/>
</dbReference>
<organism evidence="2 3">
    <name type="scientific">Ktedonobacter racemifer DSM 44963</name>
    <dbReference type="NCBI Taxonomy" id="485913"/>
    <lineage>
        <taxon>Bacteria</taxon>
        <taxon>Bacillati</taxon>
        <taxon>Chloroflexota</taxon>
        <taxon>Ktedonobacteria</taxon>
        <taxon>Ktedonobacterales</taxon>
        <taxon>Ktedonobacteraceae</taxon>
        <taxon>Ktedonobacter</taxon>
    </lineage>
</organism>
<dbReference type="AlphaFoldDB" id="D6U522"/>
<dbReference type="Proteomes" id="UP000004508">
    <property type="component" value="Unassembled WGS sequence"/>
</dbReference>
<keyword evidence="1" id="KW-1133">Transmembrane helix</keyword>
<evidence type="ECO:0008006" key="4">
    <source>
        <dbReference type="Google" id="ProtNLM"/>
    </source>
</evidence>
<dbReference type="STRING" id="485913.Krac_2335"/>